<name>A0A7J7NHA1_9MAGN</name>
<dbReference type="EMBL" id="JACGCM010000786">
    <property type="protein sequence ID" value="KAF6166566.1"/>
    <property type="molecule type" value="Genomic_DNA"/>
</dbReference>
<dbReference type="GO" id="GO:0015174">
    <property type="term" value="F:basic amino acid transmembrane transporter activity"/>
    <property type="evidence" value="ECO:0007669"/>
    <property type="project" value="UniProtKB-ARBA"/>
</dbReference>
<evidence type="ECO:0008006" key="8">
    <source>
        <dbReference type="Google" id="ProtNLM"/>
    </source>
</evidence>
<dbReference type="OrthoDB" id="8048523at2759"/>
<keyword evidence="3 5" id="KW-1133">Transmembrane helix</keyword>
<dbReference type="PANTHER" id="PTHR16201">
    <property type="entry name" value="SEVEN TRANSMEMBRANE PROTEIN 1-RELATED"/>
    <property type="match status" value="1"/>
</dbReference>
<comment type="subcellular location">
    <subcellularLocation>
        <location evidence="1">Membrane</location>
        <topology evidence="1">Multi-pass membrane protein</topology>
    </subcellularLocation>
</comment>
<evidence type="ECO:0000256" key="3">
    <source>
        <dbReference type="ARBA" id="ARBA00022989"/>
    </source>
</evidence>
<dbReference type="Pfam" id="PF04193">
    <property type="entry name" value="PQ-loop"/>
    <property type="match status" value="2"/>
</dbReference>
<dbReference type="SMART" id="SM00679">
    <property type="entry name" value="CTNS"/>
    <property type="match status" value="2"/>
</dbReference>
<sequence length="395" mass="44763">MMKLSSYTNTNTNTNILAYCSNENKPCTRWVQKYFKDCLCNLSDEISFSLGIVGLVCWGVAEIPQIFTNFTNKSGHGVSLAFLLTWIAGDIFNLVGCVLEPATLPTQYYTAVLYTVSTVILVLQIVYYDYICQWWKGKNRDRDSEEEEDDTKPHKQDSLETSLVKHSAPLKVTRRKDVYYTSARSLASSDTPPLGSYLRTAARSGPSVLEDINSSSEDEETAVSPKHCFSQPIRIPHAAGYGAFLLTSAKLPFQAKALMEGYTRISGRRLLQEHGMENNVYGVWLGWMMAAIYMGGRLPQIWLNIKRGTVEGLNPLMFMFALLANATYVGSIVVRSTEWKKIKPNLPWLLDAVVCVALDLFIILQFVYYKFMQKKRTNNRRDYEDYVEAKKADLS</sequence>
<comment type="caution">
    <text evidence="6">The sequence shown here is derived from an EMBL/GenBank/DDBJ whole genome shotgun (WGS) entry which is preliminary data.</text>
</comment>
<dbReference type="PANTHER" id="PTHR16201:SF45">
    <property type="entry name" value="PQ-LOOP REPEAT FAMILY PROTEIN _ TRANSMEMBRANE FAMILY PROTEIN"/>
    <property type="match status" value="1"/>
</dbReference>
<dbReference type="Gene3D" id="1.20.1280.290">
    <property type="match status" value="2"/>
</dbReference>
<keyword evidence="7" id="KW-1185">Reference proteome</keyword>
<organism evidence="6 7">
    <name type="scientific">Kingdonia uniflora</name>
    <dbReference type="NCBI Taxonomy" id="39325"/>
    <lineage>
        <taxon>Eukaryota</taxon>
        <taxon>Viridiplantae</taxon>
        <taxon>Streptophyta</taxon>
        <taxon>Embryophyta</taxon>
        <taxon>Tracheophyta</taxon>
        <taxon>Spermatophyta</taxon>
        <taxon>Magnoliopsida</taxon>
        <taxon>Ranunculales</taxon>
        <taxon>Circaeasteraceae</taxon>
        <taxon>Kingdonia</taxon>
    </lineage>
</organism>
<keyword evidence="2 5" id="KW-0812">Transmembrane</keyword>
<evidence type="ECO:0000256" key="5">
    <source>
        <dbReference type="SAM" id="Phobius"/>
    </source>
</evidence>
<dbReference type="Proteomes" id="UP000541444">
    <property type="component" value="Unassembled WGS sequence"/>
</dbReference>
<accession>A0A7J7NHA1</accession>
<proteinExistence type="predicted"/>
<feature type="transmembrane region" description="Helical" evidence="5">
    <location>
        <begin position="80"/>
        <end position="102"/>
    </location>
</feature>
<feature type="transmembrane region" description="Helical" evidence="5">
    <location>
        <begin position="316"/>
        <end position="334"/>
    </location>
</feature>
<feature type="transmembrane region" description="Helical" evidence="5">
    <location>
        <begin position="108"/>
        <end position="130"/>
    </location>
</feature>
<protein>
    <recommendedName>
        <fullName evidence="8">Vacuolar amino acid transporter YPQ1</fullName>
    </recommendedName>
</protein>
<evidence type="ECO:0000256" key="4">
    <source>
        <dbReference type="ARBA" id="ARBA00023136"/>
    </source>
</evidence>
<gene>
    <name evidence="6" type="ORF">GIB67_005428</name>
</gene>
<evidence type="ECO:0000313" key="7">
    <source>
        <dbReference type="Proteomes" id="UP000541444"/>
    </source>
</evidence>
<evidence type="ECO:0000256" key="2">
    <source>
        <dbReference type="ARBA" id="ARBA00022692"/>
    </source>
</evidence>
<dbReference type="FunFam" id="1.20.1280.290:FF:000012">
    <property type="entry name" value="Vacuolar membrane PQ loop repeat protein"/>
    <property type="match status" value="1"/>
</dbReference>
<dbReference type="AlphaFoldDB" id="A0A7J7NHA1"/>
<feature type="transmembrane region" description="Helical" evidence="5">
    <location>
        <begin position="346"/>
        <end position="368"/>
    </location>
</feature>
<dbReference type="GO" id="GO:0098852">
    <property type="term" value="C:lytic vacuole membrane"/>
    <property type="evidence" value="ECO:0007669"/>
    <property type="project" value="UniProtKB-ARBA"/>
</dbReference>
<keyword evidence="4 5" id="KW-0472">Membrane</keyword>
<evidence type="ECO:0000313" key="6">
    <source>
        <dbReference type="EMBL" id="KAF6166566.1"/>
    </source>
</evidence>
<evidence type="ECO:0000256" key="1">
    <source>
        <dbReference type="ARBA" id="ARBA00004141"/>
    </source>
</evidence>
<reference evidence="6 7" key="1">
    <citation type="journal article" date="2020" name="IScience">
        <title>Genome Sequencing of the Endangered Kingdonia uniflora (Circaeasteraceae, Ranunculales) Reveals Potential Mechanisms of Evolutionary Specialization.</title>
        <authorList>
            <person name="Sun Y."/>
            <person name="Deng T."/>
            <person name="Zhang A."/>
            <person name="Moore M.J."/>
            <person name="Landis J.B."/>
            <person name="Lin N."/>
            <person name="Zhang H."/>
            <person name="Zhang X."/>
            <person name="Huang J."/>
            <person name="Zhang X."/>
            <person name="Sun H."/>
            <person name="Wang H."/>
        </authorList>
    </citation>
    <scope>NUCLEOTIDE SEQUENCE [LARGE SCALE GENOMIC DNA]</scope>
    <source>
        <strain evidence="6">TB1705</strain>
        <tissue evidence="6">Leaf</tissue>
    </source>
</reference>
<dbReference type="InterPro" id="IPR051415">
    <property type="entry name" value="LAAT-1"/>
</dbReference>
<dbReference type="FunFam" id="1.20.1280.290:FF:000009">
    <property type="entry name" value="PQ loop repeat family protein"/>
    <property type="match status" value="1"/>
</dbReference>
<dbReference type="InterPro" id="IPR006603">
    <property type="entry name" value="PQ-loop_rpt"/>
</dbReference>